<keyword evidence="6" id="KW-0547">Nucleotide-binding</keyword>
<evidence type="ECO:0000256" key="3">
    <source>
        <dbReference type="ARBA" id="ARBA00012438"/>
    </source>
</evidence>
<dbReference type="SMART" id="SM00388">
    <property type="entry name" value="HisKA"/>
    <property type="match status" value="1"/>
</dbReference>
<dbReference type="Pfam" id="PF02518">
    <property type="entry name" value="HATPase_c"/>
    <property type="match status" value="1"/>
</dbReference>
<dbReference type="CDD" id="cd00082">
    <property type="entry name" value="HisKA"/>
    <property type="match status" value="1"/>
</dbReference>
<accession>A0AAU0F516</accession>
<evidence type="ECO:0000256" key="10">
    <source>
        <dbReference type="SAM" id="Phobius"/>
    </source>
</evidence>
<dbReference type="InterPro" id="IPR003661">
    <property type="entry name" value="HisK_dim/P_dom"/>
</dbReference>
<keyword evidence="4" id="KW-0597">Phosphoprotein</keyword>
<dbReference type="InterPro" id="IPR003660">
    <property type="entry name" value="HAMP_dom"/>
</dbReference>
<dbReference type="EC" id="2.7.13.3" evidence="3"/>
<dbReference type="InterPro" id="IPR036097">
    <property type="entry name" value="HisK_dim/P_sf"/>
</dbReference>
<feature type="domain" description="HAMP" evidence="12">
    <location>
        <begin position="205"/>
        <end position="237"/>
    </location>
</feature>
<name>A0AAU0F516_9FLAO</name>
<evidence type="ECO:0000256" key="8">
    <source>
        <dbReference type="ARBA" id="ARBA00022840"/>
    </source>
</evidence>
<keyword evidence="5" id="KW-0808">Transferase</keyword>
<dbReference type="InterPro" id="IPR004358">
    <property type="entry name" value="Sig_transdc_His_kin-like_C"/>
</dbReference>
<dbReference type="PANTHER" id="PTHR43065">
    <property type="entry name" value="SENSOR HISTIDINE KINASE"/>
    <property type="match status" value="1"/>
</dbReference>
<dbReference type="Gene3D" id="1.10.287.130">
    <property type="match status" value="1"/>
</dbReference>
<reference evidence="13" key="1">
    <citation type="submission" date="2023-10" db="EMBL/GenBank/DDBJ databases">
        <title>Characterization and whole genome sequencing of a novel strain of Bergeyella porcorum QD2021 isolated from pig.</title>
        <authorList>
            <person name="Liu G."/>
            <person name="Chen C."/>
            <person name="Han X."/>
        </authorList>
    </citation>
    <scope>NUCLEOTIDE SEQUENCE</scope>
    <source>
        <strain evidence="13">QD2021</strain>
    </source>
</reference>
<sequence>MFLAAFFTGLLFLILIISLNFYQNQKNFEALRNRNVEKISRNIAEGLQYATNKNNWKCTDSLLVEKVYELANLHNAKVSIFGLDGALYSSSHNSLKSVSPKVLQQLKVQLLYTEEHNIDNLDATLVNSFTFLKDKQHKNTAILAVQLVESRYSMFPKIGVLLKQNFLLVLFLVCLCAAFSWWISKKLTEKIVAISQKVLSTDVNNLQSPLEYEENDEITPLVTAYNQMLVQLEEQKKMLQKTEREEAWKEMARQVAHEINNPLTPMRLTVQNFHRRYKADDPDNMEKVKTLTKTVVHQIDLISAITKSFSDFAKMPLNEETDIEIVEVIQNTLAIFPPNEVAFTKNVEQLHYKIDPLYLTRIITNIVKNGLQAIPNDREKRVEVELINQSEKFTISITDNGLGISDEQKDKVFLPNFTTKSEGMGLGLSMVKKIVEDYKGKIWFESQPNFGTTFFIEFYKF</sequence>
<dbReference type="InterPro" id="IPR036890">
    <property type="entry name" value="HATPase_C_sf"/>
</dbReference>
<dbReference type="InterPro" id="IPR003594">
    <property type="entry name" value="HATPase_dom"/>
</dbReference>
<dbReference type="SMART" id="SM00387">
    <property type="entry name" value="HATPase_c"/>
    <property type="match status" value="1"/>
</dbReference>
<dbReference type="PROSITE" id="PS50109">
    <property type="entry name" value="HIS_KIN"/>
    <property type="match status" value="1"/>
</dbReference>
<keyword evidence="14" id="KW-1185">Reference proteome</keyword>
<comment type="subcellular location">
    <subcellularLocation>
        <location evidence="2">Membrane</location>
    </subcellularLocation>
</comment>
<dbReference type="GO" id="GO:0016020">
    <property type="term" value="C:membrane"/>
    <property type="evidence" value="ECO:0007669"/>
    <property type="project" value="UniProtKB-SubCell"/>
</dbReference>
<dbReference type="KEGG" id="bpor:BPO_0393"/>
<evidence type="ECO:0000256" key="2">
    <source>
        <dbReference type="ARBA" id="ARBA00004370"/>
    </source>
</evidence>
<evidence type="ECO:0000256" key="9">
    <source>
        <dbReference type="ARBA" id="ARBA00023012"/>
    </source>
</evidence>
<evidence type="ECO:0000256" key="5">
    <source>
        <dbReference type="ARBA" id="ARBA00022679"/>
    </source>
</evidence>
<dbReference type="Pfam" id="PF00512">
    <property type="entry name" value="HisKA"/>
    <property type="match status" value="1"/>
</dbReference>
<dbReference type="PANTHER" id="PTHR43065:SF46">
    <property type="entry name" value="C4-DICARBOXYLATE TRANSPORT SENSOR PROTEIN DCTB"/>
    <property type="match status" value="1"/>
</dbReference>
<keyword evidence="8" id="KW-0067">ATP-binding</keyword>
<feature type="transmembrane region" description="Helical" evidence="10">
    <location>
        <begin position="6"/>
        <end position="22"/>
    </location>
</feature>
<dbReference type="PROSITE" id="PS50885">
    <property type="entry name" value="HAMP"/>
    <property type="match status" value="1"/>
</dbReference>
<dbReference type="SUPFAM" id="SSF47384">
    <property type="entry name" value="Homodimeric domain of signal transducing histidine kinase"/>
    <property type="match status" value="1"/>
</dbReference>
<evidence type="ECO:0000256" key="7">
    <source>
        <dbReference type="ARBA" id="ARBA00022777"/>
    </source>
</evidence>
<evidence type="ECO:0000256" key="6">
    <source>
        <dbReference type="ARBA" id="ARBA00022741"/>
    </source>
</evidence>
<evidence type="ECO:0000259" key="12">
    <source>
        <dbReference type="PROSITE" id="PS50885"/>
    </source>
</evidence>
<dbReference type="GO" id="GO:0005524">
    <property type="term" value="F:ATP binding"/>
    <property type="evidence" value="ECO:0007669"/>
    <property type="project" value="UniProtKB-KW"/>
</dbReference>
<keyword evidence="10" id="KW-1133">Transmembrane helix</keyword>
<feature type="domain" description="Histidine kinase" evidence="11">
    <location>
        <begin position="254"/>
        <end position="461"/>
    </location>
</feature>
<organism evidence="13 14">
    <name type="scientific">Bergeyella porcorum</name>
    <dbReference type="NCBI Taxonomy" id="1735111"/>
    <lineage>
        <taxon>Bacteria</taxon>
        <taxon>Pseudomonadati</taxon>
        <taxon>Bacteroidota</taxon>
        <taxon>Flavobacteriia</taxon>
        <taxon>Flavobacteriales</taxon>
        <taxon>Weeksellaceae</taxon>
        <taxon>Bergeyella</taxon>
    </lineage>
</organism>
<gene>
    <name evidence="13" type="ORF">BPO_0393</name>
</gene>
<dbReference type="InterPro" id="IPR005467">
    <property type="entry name" value="His_kinase_dom"/>
</dbReference>
<dbReference type="SUPFAM" id="SSF55874">
    <property type="entry name" value="ATPase domain of HSP90 chaperone/DNA topoisomerase II/histidine kinase"/>
    <property type="match status" value="1"/>
</dbReference>
<dbReference type="GO" id="GO:0000155">
    <property type="term" value="F:phosphorelay sensor kinase activity"/>
    <property type="evidence" value="ECO:0007669"/>
    <property type="project" value="InterPro"/>
</dbReference>
<dbReference type="Gene3D" id="3.30.565.10">
    <property type="entry name" value="Histidine kinase-like ATPase, C-terminal domain"/>
    <property type="match status" value="1"/>
</dbReference>
<protein>
    <recommendedName>
        <fullName evidence="3">histidine kinase</fullName>
        <ecNumber evidence="3">2.7.13.3</ecNumber>
    </recommendedName>
</protein>
<evidence type="ECO:0000313" key="13">
    <source>
        <dbReference type="EMBL" id="WOC51040.1"/>
    </source>
</evidence>
<evidence type="ECO:0000259" key="11">
    <source>
        <dbReference type="PROSITE" id="PS50109"/>
    </source>
</evidence>
<proteinExistence type="predicted"/>
<dbReference type="AlphaFoldDB" id="A0AAU0F516"/>
<evidence type="ECO:0000256" key="4">
    <source>
        <dbReference type="ARBA" id="ARBA00022553"/>
    </source>
</evidence>
<evidence type="ECO:0000313" key="14">
    <source>
        <dbReference type="Proteomes" id="UP001432059"/>
    </source>
</evidence>
<keyword evidence="10" id="KW-0472">Membrane</keyword>
<evidence type="ECO:0000256" key="1">
    <source>
        <dbReference type="ARBA" id="ARBA00000085"/>
    </source>
</evidence>
<dbReference type="Gene3D" id="6.10.340.10">
    <property type="match status" value="1"/>
</dbReference>
<keyword evidence="9" id="KW-0902">Two-component regulatory system</keyword>
<comment type="catalytic activity">
    <reaction evidence="1">
        <text>ATP + protein L-histidine = ADP + protein N-phospho-L-histidine.</text>
        <dbReference type="EC" id="2.7.13.3"/>
    </reaction>
</comment>
<dbReference type="PRINTS" id="PR00344">
    <property type="entry name" value="BCTRLSENSOR"/>
</dbReference>
<dbReference type="Proteomes" id="UP001432059">
    <property type="component" value="Chromosome"/>
</dbReference>
<keyword evidence="7" id="KW-0418">Kinase</keyword>
<dbReference type="EMBL" id="CP136426">
    <property type="protein sequence ID" value="WOC51040.1"/>
    <property type="molecule type" value="Genomic_DNA"/>
</dbReference>
<keyword evidence="10" id="KW-0812">Transmembrane</keyword>
<feature type="transmembrane region" description="Helical" evidence="10">
    <location>
        <begin position="166"/>
        <end position="183"/>
    </location>
</feature>